<sequence>MQNTVQPFQPQSCPGLSSTEQPARPAHALQDLRENKIAPHRAEGILAPLGHHRALEGRLEHDRRVGEG</sequence>
<dbReference type="Proteomes" id="UP000824540">
    <property type="component" value="Unassembled WGS sequence"/>
</dbReference>
<name>A0A8T2P5Q9_9TELE</name>
<reference evidence="2" key="1">
    <citation type="thesis" date="2021" institute="BYU ScholarsArchive" country="Provo, UT, USA">
        <title>Applications of and Algorithms for Genome Assembly and Genomic Analyses with an Emphasis on Marine Teleosts.</title>
        <authorList>
            <person name="Pickett B.D."/>
        </authorList>
    </citation>
    <scope>NUCLEOTIDE SEQUENCE</scope>
    <source>
        <strain evidence="2">HI-2016</strain>
    </source>
</reference>
<evidence type="ECO:0000256" key="1">
    <source>
        <dbReference type="SAM" id="MobiDB-lite"/>
    </source>
</evidence>
<feature type="region of interest" description="Disordered" evidence="1">
    <location>
        <begin position="1"/>
        <end position="26"/>
    </location>
</feature>
<proteinExistence type="predicted"/>
<dbReference type="EMBL" id="JAFBMS010000015">
    <property type="protein sequence ID" value="KAG9346611.1"/>
    <property type="molecule type" value="Genomic_DNA"/>
</dbReference>
<organism evidence="2 3">
    <name type="scientific">Albula glossodonta</name>
    <name type="common">roundjaw bonefish</name>
    <dbReference type="NCBI Taxonomy" id="121402"/>
    <lineage>
        <taxon>Eukaryota</taxon>
        <taxon>Metazoa</taxon>
        <taxon>Chordata</taxon>
        <taxon>Craniata</taxon>
        <taxon>Vertebrata</taxon>
        <taxon>Euteleostomi</taxon>
        <taxon>Actinopterygii</taxon>
        <taxon>Neopterygii</taxon>
        <taxon>Teleostei</taxon>
        <taxon>Albuliformes</taxon>
        <taxon>Albulidae</taxon>
        <taxon>Albula</taxon>
    </lineage>
</organism>
<dbReference type="AlphaFoldDB" id="A0A8T2P5Q9"/>
<feature type="compositionally biased region" description="Polar residues" evidence="1">
    <location>
        <begin position="1"/>
        <end position="21"/>
    </location>
</feature>
<comment type="caution">
    <text evidence="2">The sequence shown here is derived from an EMBL/GenBank/DDBJ whole genome shotgun (WGS) entry which is preliminary data.</text>
</comment>
<evidence type="ECO:0000313" key="2">
    <source>
        <dbReference type="EMBL" id="KAG9346611.1"/>
    </source>
</evidence>
<gene>
    <name evidence="2" type="ORF">JZ751_006922</name>
</gene>
<evidence type="ECO:0000313" key="3">
    <source>
        <dbReference type="Proteomes" id="UP000824540"/>
    </source>
</evidence>
<protein>
    <submittedName>
        <fullName evidence="2">Uncharacterized protein</fullName>
    </submittedName>
</protein>
<keyword evidence="3" id="KW-1185">Reference proteome</keyword>
<accession>A0A8T2P5Q9</accession>